<evidence type="ECO:0000313" key="3">
    <source>
        <dbReference type="Proteomes" id="UP000551758"/>
    </source>
</evidence>
<evidence type="ECO:0000313" key="2">
    <source>
        <dbReference type="EMBL" id="KAF5912334.1"/>
    </source>
</evidence>
<keyword evidence="3" id="KW-1185">Reference proteome</keyword>
<gene>
    <name evidence="2" type="ORF">HPG69_000025</name>
</gene>
<dbReference type="Proteomes" id="UP000551758">
    <property type="component" value="Unassembled WGS sequence"/>
</dbReference>
<dbReference type="InterPro" id="IPR002190">
    <property type="entry name" value="MHD_dom"/>
</dbReference>
<reference evidence="2 3" key="1">
    <citation type="journal article" date="2020" name="Mol. Biol. Evol.">
        <title>Interspecific Gene Flow and the Evolution of Specialization in Black and White Rhinoceros.</title>
        <authorList>
            <person name="Moodley Y."/>
            <person name="Westbury M.V."/>
            <person name="Russo I.M."/>
            <person name="Gopalakrishnan S."/>
            <person name="Rakotoarivelo A."/>
            <person name="Olsen R.A."/>
            <person name="Prost S."/>
            <person name="Tunstall T."/>
            <person name="Ryder O.A."/>
            <person name="Dalen L."/>
            <person name="Bruford M.W."/>
        </authorList>
    </citation>
    <scope>NUCLEOTIDE SEQUENCE [LARGE SCALE GENOMIC DNA]</scope>
    <source>
        <strain evidence="2">SBR-YM</strain>
        <tissue evidence="2">Skin</tissue>
    </source>
</reference>
<dbReference type="PANTHER" id="PTHR11736:SF22">
    <property type="entry name" value="MAGE DOMAIN-CONTAINING PROTEIN"/>
    <property type="match status" value="1"/>
</dbReference>
<dbReference type="PROSITE" id="PS50838">
    <property type="entry name" value="MAGE"/>
    <property type="match status" value="1"/>
</dbReference>
<dbReference type="EMBL" id="JACDTQ010003821">
    <property type="protein sequence ID" value="KAF5912334.1"/>
    <property type="molecule type" value="Genomic_DNA"/>
</dbReference>
<name>A0A7J7E9Q4_DICBM</name>
<protein>
    <recommendedName>
        <fullName evidence="1">MAGE domain-containing protein</fullName>
    </recommendedName>
</protein>
<accession>A0A7J7E9Q4</accession>
<dbReference type="InterPro" id="IPR037445">
    <property type="entry name" value="MAGE"/>
</dbReference>
<dbReference type="PANTHER" id="PTHR11736">
    <property type="entry name" value="MELANOMA-ASSOCIATED ANTIGEN MAGE ANTIGEN"/>
    <property type="match status" value="1"/>
</dbReference>
<feature type="domain" description="MAGE" evidence="1">
    <location>
        <begin position="1"/>
        <end position="67"/>
    </location>
</feature>
<dbReference type="GO" id="GO:0000122">
    <property type="term" value="P:negative regulation of transcription by RNA polymerase II"/>
    <property type="evidence" value="ECO:0007669"/>
    <property type="project" value="TreeGrafter"/>
</dbReference>
<proteinExistence type="predicted"/>
<dbReference type="Gene3D" id="1.10.10.1200">
    <property type="entry name" value="MAGE homology domain, winged helix WH1 motif"/>
    <property type="match status" value="1"/>
</dbReference>
<evidence type="ECO:0000259" key="1">
    <source>
        <dbReference type="PROSITE" id="PS50838"/>
    </source>
</evidence>
<comment type="caution">
    <text evidence="2">The sequence shown here is derived from an EMBL/GenBank/DDBJ whole genome shotgun (WGS) entry which is preliminary data.</text>
</comment>
<sequence>MELVFGLELKEVKPSTRSYSLVSKLVLTSDGSLNSGRTLPKNGLLMPLLCVIFLNGSRASERRSENS</sequence>
<dbReference type="AlphaFoldDB" id="A0A7J7E9Q4"/>
<organism evidence="2 3">
    <name type="scientific">Diceros bicornis minor</name>
    <name type="common">South-central black rhinoceros</name>
    <dbReference type="NCBI Taxonomy" id="77932"/>
    <lineage>
        <taxon>Eukaryota</taxon>
        <taxon>Metazoa</taxon>
        <taxon>Chordata</taxon>
        <taxon>Craniata</taxon>
        <taxon>Vertebrata</taxon>
        <taxon>Euteleostomi</taxon>
        <taxon>Mammalia</taxon>
        <taxon>Eutheria</taxon>
        <taxon>Laurasiatheria</taxon>
        <taxon>Perissodactyla</taxon>
        <taxon>Rhinocerotidae</taxon>
        <taxon>Diceros</taxon>
    </lineage>
</organism>
<dbReference type="InterPro" id="IPR041898">
    <property type="entry name" value="MAGE_WH1"/>
</dbReference>
<dbReference type="GO" id="GO:0005634">
    <property type="term" value="C:nucleus"/>
    <property type="evidence" value="ECO:0007669"/>
    <property type="project" value="TreeGrafter"/>
</dbReference>